<feature type="compositionally biased region" description="Basic and acidic residues" evidence="24">
    <location>
        <begin position="509"/>
        <end position="559"/>
    </location>
</feature>
<dbReference type="GO" id="GO:0006307">
    <property type="term" value="P:DNA alkylation repair"/>
    <property type="evidence" value="ECO:0007669"/>
    <property type="project" value="InterPro"/>
</dbReference>
<evidence type="ECO:0000256" key="18">
    <source>
        <dbReference type="ARBA" id="ARBA00046452"/>
    </source>
</evidence>
<keyword evidence="7" id="KW-0963">Cytoplasm</keyword>
<feature type="compositionally biased region" description="Polar residues" evidence="24">
    <location>
        <begin position="612"/>
        <end position="621"/>
    </location>
</feature>
<reference evidence="26" key="2">
    <citation type="submission" date="2025-08" db="UniProtKB">
        <authorList>
            <consortium name="Ensembl"/>
        </authorList>
    </citation>
    <scope>IDENTIFICATION</scope>
</reference>
<evidence type="ECO:0000256" key="12">
    <source>
        <dbReference type="ARBA" id="ARBA00023242"/>
    </source>
</evidence>
<evidence type="ECO:0000256" key="3">
    <source>
        <dbReference type="ARBA" id="ARBA00004496"/>
    </source>
</evidence>
<name>A0A8C7QXH1_ONCMY</name>
<dbReference type="FunFam" id="1.20.58.1470:FF:000001">
    <property type="entry name" value="FTO, alpha-ketoglutarate dependent dioxygenase"/>
    <property type="match status" value="1"/>
</dbReference>
<dbReference type="InterPro" id="IPR024366">
    <property type="entry name" value="FTO_C"/>
</dbReference>
<evidence type="ECO:0000256" key="11">
    <source>
        <dbReference type="ARBA" id="ARBA00023004"/>
    </source>
</evidence>
<dbReference type="PANTHER" id="PTHR31291:SF2">
    <property type="entry name" value="ALPHA-KETOGLUTARATE-DEPENDENT DIOXYGENASE FTO"/>
    <property type="match status" value="1"/>
</dbReference>
<evidence type="ECO:0000256" key="17">
    <source>
        <dbReference type="ARBA" id="ARBA00032950"/>
    </source>
</evidence>
<comment type="catalytic activity">
    <reaction evidence="19">
        <text>an N(1)-methyladenosine in tRNA + 2-oxoglutarate + O2 = an adenosine in tRNA + formaldehyde + succinate + CO2</text>
        <dbReference type="Rhea" id="RHEA:54576"/>
        <dbReference type="Rhea" id="RHEA-COMP:10242"/>
        <dbReference type="Rhea" id="RHEA-COMP:12312"/>
        <dbReference type="ChEBI" id="CHEBI:15379"/>
        <dbReference type="ChEBI" id="CHEBI:16526"/>
        <dbReference type="ChEBI" id="CHEBI:16810"/>
        <dbReference type="ChEBI" id="CHEBI:16842"/>
        <dbReference type="ChEBI" id="CHEBI:30031"/>
        <dbReference type="ChEBI" id="CHEBI:74411"/>
        <dbReference type="ChEBI" id="CHEBI:74491"/>
    </reaction>
</comment>
<comment type="subunit">
    <text evidence="18">Monomer. May also exist as homodimer.</text>
</comment>
<keyword evidence="27" id="KW-1185">Reference proteome</keyword>
<dbReference type="GO" id="GO:0035516">
    <property type="term" value="F:broad specificity oxidative DNA demethylase activity"/>
    <property type="evidence" value="ECO:0007669"/>
    <property type="project" value="InterPro"/>
</dbReference>
<dbReference type="InterPro" id="IPR037151">
    <property type="entry name" value="AlkB-like_sf"/>
</dbReference>
<evidence type="ECO:0000256" key="6">
    <source>
        <dbReference type="ARBA" id="ARBA00013477"/>
    </source>
</evidence>
<protein>
    <recommendedName>
        <fullName evidence="6">Alpha-ketoglutarate-dependent dioxygenase FTO</fullName>
        <ecNumber evidence="5">1.14.11.53</ecNumber>
    </recommendedName>
    <alternativeName>
        <fullName evidence="13">U6 small nuclear RNA (2'-O-methyladenosine-N(6)-)-demethylase FTO</fullName>
    </alternativeName>
    <alternativeName>
        <fullName evidence="14">U6 small nuclear RNA N(6)-methyladenosine-demethylase FTO</fullName>
    </alternativeName>
    <alternativeName>
        <fullName evidence="16">mRNA (2'-O-methyladenosine-N(6)-)-demethylase FTO</fullName>
    </alternativeName>
    <alternativeName>
        <fullName evidence="17">mRNA N(6)-methyladenosine demethylase FTO</fullName>
    </alternativeName>
    <alternativeName>
        <fullName evidence="15">tRNA N1-methyl adenine demethylase FTO</fullName>
    </alternativeName>
</protein>
<evidence type="ECO:0000256" key="1">
    <source>
        <dbReference type="ARBA" id="ARBA00001954"/>
    </source>
</evidence>
<evidence type="ECO:0000256" key="8">
    <source>
        <dbReference type="ARBA" id="ARBA00022723"/>
    </source>
</evidence>
<accession>A0A8C7QXH1</accession>
<keyword evidence="12" id="KW-0539">Nucleus</keyword>
<evidence type="ECO:0000256" key="9">
    <source>
        <dbReference type="ARBA" id="ARBA00022964"/>
    </source>
</evidence>
<proteinExistence type="inferred from homology"/>
<dbReference type="GO" id="GO:0016607">
    <property type="term" value="C:nuclear speck"/>
    <property type="evidence" value="ECO:0007669"/>
    <property type="project" value="UniProtKB-SubCell"/>
</dbReference>
<evidence type="ECO:0000256" key="15">
    <source>
        <dbReference type="ARBA" id="ARBA00030557"/>
    </source>
</evidence>
<evidence type="ECO:0000256" key="4">
    <source>
        <dbReference type="ARBA" id="ARBA00006264"/>
    </source>
</evidence>
<feature type="region of interest" description="Disordered" evidence="24">
    <location>
        <begin position="641"/>
        <end position="662"/>
    </location>
</feature>
<comment type="cofactor">
    <cofactor evidence="1">
        <name>Fe(2+)</name>
        <dbReference type="ChEBI" id="CHEBI:29033"/>
    </cofactor>
</comment>
<evidence type="ECO:0000256" key="7">
    <source>
        <dbReference type="ARBA" id="ARBA00022490"/>
    </source>
</evidence>
<reference evidence="26" key="3">
    <citation type="submission" date="2025-09" db="UniProtKB">
        <authorList>
            <consortium name="Ensembl"/>
        </authorList>
    </citation>
    <scope>IDENTIFICATION</scope>
</reference>
<dbReference type="Pfam" id="PF12933">
    <property type="entry name" value="FTO_NTD"/>
    <property type="match status" value="1"/>
</dbReference>
<dbReference type="Proteomes" id="UP000694395">
    <property type="component" value="Chromosome 26"/>
</dbReference>
<evidence type="ECO:0000313" key="27">
    <source>
        <dbReference type="Proteomes" id="UP000694395"/>
    </source>
</evidence>
<evidence type="ECO:0000256" key="10">
    <source>
        <dbReference type="ARBA" id="ARBA00023002"/>
    </source>
</evidence>
<reference evidence="26" key="1">
    <citation type="submission" date="2020-07" db="EMBL/GenBank/DDBJ databases">
        <title>A long reads based de novo assembly of the rainbow trout Arlee double haploid line genome.</title>
        <authorList>
            <person name="Gao G."/>
            <person name="Palti Y."/>
        </authorList>
    </citation>
    <scope>NUCLEOTIDE SEQUENCE [LARGE SCALE GENOMIC DNA]</scope>
</reference>
<evidence type="ECO:0000256" key="2">
    <source>
        <dbReference type="ARBA" id="ARBA00004324"/>
    </source>
</evidence>
<dbReference type="AlphaFoldDB" id="A0A8C7QXH1"/>
<dbReference type="GO" id="GO:0008198">
    <property type="term" value="F:ferrous iron binding"/>
    <property type="evidence" value="ECO:0007669"/>
    <property type="project" value="TreeGrafter"/>
</dbReference>
<feature type="region of interest" description="Disordered" evidence="24">
    <location>
        <begin position="508"/>
        <end position="625"/>
    </location>
</feature>
<keyword evidence="11" id="KW-0408">Iron</keyword>
<keyword evidence="10" id="KW-0560">Oxidoreductase</keyword>
<evidence type="ECO:0000256" key="23">
    <source>
        <dbReference type="ARBA" id="ARBA00049565"/>
    </source>
</evidence>
<evidence type="ECO:0000259" key="25">
    <source>
        <dbReference type="SMART" id="SM01223"/>
    </source>
</evidence>
<feature type="compositionally biased region" description="Polar residues" evidence="24">
    <location>
        <begin position="648"/>
        <end position="662"/>
    </location>
</feature>
<dbReference type="Gene3D" id="1.20.58.1470">
    <property type="entry name" value="FTO C-terminal domain"/>
    <property type="match status" value="1"/>
</dbReference>
<dbReference type="Gene3D" id="2.60.120.590">
    <property type="entry name" value="Alpha-ketoglutarate-dependent dioxygenase AlkB-like"/>
    <property type="match status" value="2"/>
</dbReference>
<evidence type="ECO:0000256" key="16">
    <source>
        <dbReference type="ARBA" id="ARBA00032169"/>
    </source>
</evidence>
<evidence type="ECO:0000256" key="21">
    <source>
        <dbReference type="ARBA" id="ARBA00048582"/>
    </source>
</evidence>
<evidence type="ECO:0000256" key="5">
    <source>
        <dbReference type="ARBA" id="ARBA00012931"/>
    </source>
</evidence>
<dbReference type="InterPro" id="IPR038413">
    <property type="entry name" value="FTO_C_sf"/>
</dbReference>
<dbReference type="GO" id="GO:0040014">
    <property type="term" value="P:regulation of multicellular organism growth"/>
    <property type="evidence" value="ECO:0007669"/>
    <property type="project" value="InterPro"/>
</dbReference>
<dbReference type="GO" id="GO:0005737">
    <property type="term" value="C:cytoplasm"/>
    <property type="evidence" value="ECO:0007669"/>
    <property type="project" value="UniProtKB-SubCell"/>
</dbReference>
<comment type="catalytic activity">
    <reaction evidence="21">
        <text>a 5'-end (N(7)-methyl 5'-triphosphoguanosine)-(N(6),2'-O-dimethyladenosine) in U6 snRNA + 2-oxoglutarate + O2 = a 5'-end (N(7)-methyl 5'-triphosphoguanosine)-(2'-O-methyladenosine) in U6 snRNA + formaldehyde + succinate + CO2</text>
        <dbReference type="Rhea" id="RHEA:57904"/>
        <dbReference type="Rhea" id="RHEA-COMP:15030"/>
        <dbReference type="Rhea" id="RHEA-COMP:15031"/>
        <dbReference type="ChEBI" id="CHEBI:15379"/>
        <dbReference type="ChEBI" id="CHEBI:16526"/>
        <dbReference type="ChEBI" id="CHEBI:16810"/>
        <dbReference type="ChEBI" id="CHEBI:16842"/>
        <dbReference type="ChEBI" id="CHEBI:30031"/>
        <dbReference type="ChEBI" id="CHEBI:85958"/>
        <dbReference type="ChEBI" id="CHEBI:85959"/>
    </reaction>
</comment>
<comment type="catalytic activity">
    <reaction evidence="23">
        <text>a 5'-end (N(7)-methyl 5'-triphosphoguanosine)-(N(6),2'-O-dimethyladenosine) in mRNA + 2-oxoglutarate + O2 = a 5'-end (N(7)-methyl 5'-triphosphoguanosine)-(2'-O-methyladenosine) in mRNA + formaldehyde + succinate + CO2</text>
        <dbReference type="Rhea" id="RHEA:57896"/>
        <dbReference type="Rhea" id="RHEA-COMP:11518"/>
        <dbReference type="Rhea" id="RHEA-COMP:11519"/>
        <dbReference type="ChEBI" id="CHEBI:15379"/>
        <dbReference type="ChEBI" id="CHEBI:16526"/>
        <dbReference type="ChEBI" id="CHEBI:16810"/>
        <dbReference type="ChEBI" id="CHEBI:16842"/>
        <dbReference type="ChEBI" id="CHEBI:30031"/>
        <dbReference type="ChEBI" id="CHEBI:85958"/>
        <dbReference type="ChEBI" id="CHEBI:85959"/>
    </reaction>
</comment>
<feature type="domain" description="Alpha-ketoglutarate-dependent dioxygenase FTO catalytic" evidence="25">
    <location>
        <begin position="370"/>
        <end position="794"/>
    </location>
</feature>
<comment type="subcellular location">
    <subcellularLocation>
        <location evidence="3">Cytoplasm</location>
    </subcellularLocation>
    <subcellularLocation>
        <location evidence="2">Nucleus speckle</location>
    </subcellularLocation>
</comment>
<dbReference type="PANTHER" id="PTHR31291">
    <property type="entry name" value="ALPHA-KETOGLUTARATE-DEPENDENT DIOXYGENASE FTO"/>
    <property type="match status" value="1"/>
</dbReference>
<evidence type="ECO:0000313" key="26">
    <source>
        <dbReference type="Ensembl" id="ENSOMYP00000044096.2"/>
    </source>
</evidence>
<evidence type="ECO:0000256" key="24">
    <source>
        <dbReference type="SAM" id="MobiDB-lite"/>
    </source>
</evidence>
<dbReference type="SMART" id="SM01223">
    <property type="entry name" value="FTO_NTD"/>
    <property type="match status" value="1"/>
</dbReference>
<comment type="similarity">
    <text evidence="4">Belongs to the fto family.</text>
</comment>
<comment type="catalytic activity">
    <reaction evidence="22">
        <text>N(6)-methyladenosine in U6 snRNA + 2-oxoglutarate + O2 = adenosine in U6 snRNA + formaldehyde + succinate + CO2</text>
        <dbReference type="Rhea" id="RHEA:57900"/>
        <dbReference type="Rhea" id="RHEA-COMP:13573"/>
        <dbReference type="Rhea" id="RHEA-COMP:13574"/>
        <dbReference type="ChEBI" id="CHEBI:15379"/>
        <dbReference type="ChEBI" id="CHEBI:16526"/>
        <dbReference type="ChEBI" id="CHEBI:16810"/>
        <dbReference type="ChEBI" id="CHEBI:16842"/>
        <dbReference type="ChEBI" id="CHEBI:30031"/>
        <dbReference type="ChEBI" id="CHEBI:74411"/>
        <dbReference type="ChEBI" id="CHEBI:74449"/>
    </reaction>
</comment>
<evidence type="ECO:0000256" key="22">
    <source>
        <dbReference type="ARBA" id="ARBA00049056"/>
    </source>
</evidence>
<dbReference type="Pfam" id="PF12934">
    <property type="entry name" value="FTO_CTD"/>
    <property type="match status" value="1"/>
</dbReference>
<keyword evidence="8" id="KW-0479">Metal-binding</keyword>
<evidence type="ECO:0000256" key="13">
    <source>
        <dbReference type="ARBA" id="ARBA00030404"/>
    </source>
</evidence>
<dbReference type="EC" id="1.14.11.53" evidence="5"/>
<dbReference type="Ensembl" id="ENSOMYT00000048025.2">
    <property type="protein sequence ID" value="ENSOMYP00000044096.2"/>
    <property type="gene ID" value="ENSOMYG00000020222.2"/>
</dbReference>
<dbReference type="GeneTree" id="ENSGT00390000017730"/>
<dbReference type="GO" id="GO:1990931">
    <property type="term" value="F:mRNA N6-methyladenosine dioxygenase activity"/>
    <property type="evidence" value="ECO:0007669"/>
    <property type="project" value="UniProtKB-EC"/>
</dbReference>
<feature type="compositionally biased region" description="Polar residues" evidence="24">
    <location>
        <begin position="586"/>
        <end position="595"/>
    </location>
</feature>
<keyword evidence="9" id="KW-0223">Dioxygenase</keyword>
<evidence type="ECO:0000256" key="19">
    <source>
        <dbReference type="ARBA" id="ARBA00047457"/>
    </source>
</evidence>
<evidence type="ECO:0000256" key="14">
    <source>
        <dbReference type="ARBA" id="ARBA00030546"/>
    </source>
</evidence>
<feature type="compositionally biased region" description="Basic and acidic residues" evidence="24">
    <location>
        <begin position="568"/>
        <end position="585"/>
    </location>
</feature>
<dbReference type="InterPro" id="IPR032868">
    <property type="entry name" value="FTO"/>
</dbReference>
<sequence length="971" mass="109499">VGSDPHWHELISTIHLELISTNHSPGARQYQPFPWSLSVPTIPLELVSTNHSPGARQRQPFPWSSSVPTIPLELISTNHSPGAHQYHPFTWSSSVPTIHLELISTNHSPGAHQYQPFPWSSSVPSIHLELISTIHSPGAHQYQPFTWSSSVPTIHLELISTNHSPGAHQYHPFTWSSSVPFTWSSSVPTIPLELISTIHLELISTIHSPGTHQYQPFTWNSSVPFTWSSSVPTIHLELISTNHSPGAHQYHPFTWSSSVPSIHLELISTNHSPGTHQYQPFTWSSSVPSIHLEFISTIHSPGAHQYQPFTWNSSVPSIHLELISTIHSPGTHQYHSPGAHQYQPFTWNSSRRRLLQELGDQRIPYLGPSDHGFQQLWETSYSGLALRRSCSLPEELHGRVEAALFTLRRRGCFLRDLVKVRDRDVFTAVSRVLLGQPGTTYRYLDTRLFTIPWHTDEQRGTCCDPDLSAACKALWELNCFFCSDVGDRKEGDVFKQCKKELVGAIESKPSVEGDTESKDSEESKPSDDGGDSESKQSEEGETESKHSDDWDIESKHSEEEGPSSKQDAAWESRHGDEMGDMKTKQTELGSPTASKQHSEGKHTGWKHRPAGSTETETTDLGTQEKPVAELKHSLSGYHIEDEEDEDQQSGQGCSNLNPAKTSCPGPTQFNVTLLNYMDPAAMSQLKEEPYYGMGKMAVGWHHDENLVSLSPVAVYSYSCHDGDKGVSSEEGPAEKGCWRIGLKVAWDIHTPGLTLPLQSGDSYYLRDDLNRTHQHCVLAGDSARFSSTHRVAECSTGTLDYIQSRCREALSNLSTDPETGTHSLLSLLPATLQGYEEIHNEVEFEWLRQYWFQGQRYTRFCSWWARPMEQLENDWREMELMTQLLLAAVEEEGQPEEGRREMAETLLTALTDRQQHRQTWRDRCHSSLAQTLPPEEAPVDRPFWADDDPSMPLPFDLADIINRVESLLWRM</sequence>
<dbReference type="GO" id="GO:0042245">
    <property type="term" value="P:RNA repair"/>
    <property type="evidence" value="ECO:0007669"/>
    <property type="project" value="InterPro"/>
</dbReference>
<evidence type="ECO:0000256" key="20">
    <source>
        <dbReference type="ARBA" id="ARBA00048158"/>
    </source>
</evidence>
<comment type="catalytic activity">
    <reaction evidence="20">
        <text>an N(6)-methyladenosine in mRNA + 2-oxoglutarate + O2 = an adenosine in mRNA + formaldehyde + succinate + CO2</text>
        <dbReference type="Rhea" id="RHEA:49520"/>
        <dbReference type="Rhea" id="RHEA-COMP:12414"/>
        <dbReference type="Rhea" id="RHEA-COMP:12417"/>
        <dbReference type="ChEBI" id="CHEBI:15379"/>
        <dbReference type="ChEBI" id="CHEBI:16526"/>
        <dbReference type="ChEBI" id="CHEBI:16810"/>
        <dbReference type="ChEBI" id="CHEBI:16842"/>
        <dbReference type="ChEBI" id="CHEBI:30031"/>
        <dbReference type="ChEBI" id="CHEBI:74411"/>
        <dbReference type="ChEBI" id="CHEBI:74449"/>
        <dbReference type="EC" id="1.14.11.53"/>
    </reaction>
</comment>
<dbReference type="InterPro" id="IPR024367">
    <property type="entry name" value="FTO_cat_dom"/>
</dbReference>
<organism evidence="26 27">
    <name type="scientific">Oncorhynchus mykiss</name>
    <name type="common">Rainbow trout</name>
    <name type="synonym">Salmo gairdneri</name>
    <dbReference type="NCBI Taxonomy" id="8022"/>
    <lineage>
        <taxon>Eukaryota</taxon>
        <taxon>Metazoa</taxon>
        <taxon>Chordata</taxon>
        <taxon>Craniata</taxon>
        <taxon>Vertebrata</taxon>
        <taxon>Euteleostomi</taxon>
        <taxon>Actinopterygii</taxon>
        <taxon>Neopterygii</taxon>
        <taxon>Teleostei</taxon>
        <taxon>Protacanthopterygii</taxon>
        <taxon>Salmoniformes</taxon>
        <taxon>Salmonidae</taxon>
        <taxon>Salmoninae</taxon>
        <taxon>Oncorhynchus</taxon>
    </lineage>
</organism>